<protein>
    <submittedName>
        <fullName evidence="2">Uncharacterized protein</fullName>
    </submittedName>
</protein>
<accession>A0A6C0R8S7</accession>
<dbReference type="AlphaFoldDB" id="A0A6C0R8S7"/>
<dbReference type="RefSeq" id="WP_163344243.1">
    <property type="nucleotide sequence ID" value="NZ_CP048409.1"/>
</dbReference>
<organism evidence="2 3">
    <name type="scientific">Draconibacterium halophilum</name>
    <dbReference type="NCBI Taxonomy" id="2706887"/>
    <lineage>
        <taxon>Bacteria</taxon>
        <taxon>Pseudomonadati</taxon>
        <taxon>Bacteroidota</taxon>
        <taxon>Bacteroidia</taxon>
        <taxon>Marinilabiliales</taxon>
        <taxon>Prolixibacteraceae</taxon>
        <taxon>Draconibacterium</taxon>
    </lineage>
</organism>
<evidence type="ECO:0000313" key="2">
    <source>
        <dbReference type="EMBL" id="QIA06322.1"/>
    </source>
</evidence>
<dbReference type="EMBL" id="CP048409">
    <property type="protein sequence ID" value="QIA06322.1"/>
    <property type="molecule type" value="Genomic_DNA"/>
</dbReference>
<keyword evidence="1" id="KW-0732">Signal</keyword>
<sequence>MKKLYFLPLLFLAITTFAQKQFVVQNGTAQTFDDLNVAITAASVGDTIYLPGGGFSISTAVDKTLHWRGVGHYPDSTVATGHTQITNQVTFSGSCDNSSFEGIFFQSNVIFGSTDDDCTGVDMKRCRIGGTLYLRNTTDIGSGNPDLSFHLTECVTQGIDGRYGKNVRVEKNLIFSTLNNFYQSFFNHNSVNDYDYNNRVIEYCENCQFTNNVFSYSYGLYNTYNCNFENNLFQSSLPYDPTTSTMTGSGNITDVGWQNIYTDISNSANIYTFSYDNDYHLKSGSPGINTATDGTNIGIYGTSLPYKEGAVPYHPHIQTADIDNEAVGGNLGVQIRVAAQER</sequence>
<gene>
    <name evidence="2" type="ORF">G0Q07_00600</name>
</gene>
<dbReference type="SUPFAM" id="SSF51126">
    <property type="entry name" value="Pectin lyase-like"/>
    <property type="match status" value="1"/>
</dbReference>
<evidence type="ECO:0000313" key="3">
    <source>
        <dbReference type="Proteomes" id="UP000474630"/>
    </source>
</evidence>
<reference evidence="2 3" key="1">
    <citation type="submission" date="2020-02" db="EMBL/GenBank/DDBJ databases">
        <title>Genome sequencing for Draconibacterium sp. strain M1.</title>
        <authorList>
            <person name="Park S.-J."/>
        </authorList>
    </citation>
    <scope>NUCLEOTIDE SEQUENCE [LARGE SCALE GENOMIC DNA]</scope>
    <source>
        <strain evidence="2 3">M1</strain>
    </source>
</reference>
<dbReference type="KEGG" id="drc:G0Q07_00600"/>
<feature type="chain" id="PRO_5025484669" evidence="1">
    <location>
        <begin position="19"/>
        <end position="342"/>
    </location>
</feature>
<keyword evidence="3" id="KW-1185">Reference proteome</keyword>
<name>A0A6C0R8S7_9BACT</name>
<dbReference type="InterPro" id="IPR011050">
    <property type="entry name" value="Pectin_lyase_fold/virulence"/>
</dbReference>
<feature type="signal peptide" evidence="1">
    <location>
        <begin position="1"/>
        <end position="18"/>
    </location>
</feature>
<proteinExistence type="predicted"/>
<evidence type="ECO:0000256" key="1">
    <source>
        <dbReference type="SAM" id="SignalP"/>
    </source>
</evidence>
<dbReference type="Proteomes" id="UP000474630">
    <property type="component" value="Chromosome"/>
</dbReference>